<sequence>MWKKFQSFMRKYRLIVGKYYWDRKKKHRICLNGNFIQENNIQSLLFLRQDGKVGDMVVHTMIFKAIKTKYPRIKIAVITRGAAQNIIEKNPYVDKIYEYKKKEIKDLAKKIAKEYYDILVDFSFMLRVRDMQLISLCKAKYNFGVNRENWNLFDVNIPFSFQEHISSLYLAFLKKLGIEEVETGYELFFENKQENRREYIVFNPYAASNNRSFHENMILKISEKLLKHTDLDLYIIGEETRRGELKKVSEKLGKRVHTFVSRSISEIFPLIHHAAFVITPDTAIVHIAVALQKEMIAIYRKDRKGDFNSILWGPNFKKAYVLYSSENDVNDWERENWECLENRIKQILK</sequence>
<evidence type="ECO:0000313" key="4">
    <source>
        <dbReference type="Proteomes" id="UP000070617"/>
    </source>
</evidence>
<dbReference type="GO" id="GO:0009244">
    <property type="term" value="P:lipopolysaccharide core region biosynthetic process"/>
    <property type="evidence" value="ECO:0007669"/>
    <property type="project" value="TreeGrafter"/>
</dbReference>
<dbReference type="RefSeq" id="WP_060793702.1">
    <property type="nucleotide sequence ID" value="NZ_KQ956548.1"/>
</dbReference>
<evidence type="ECO:0000313" key="3">
    <source>
        <dbReference type="EMBL" id="KXA14052.1"/>
    </source>
</evidence>
<dbReference type="InterPro" id="IPR051199">
    <property type="entry name" value="LPS_LOS_Heptosyltrfase"/>
</dbReference>
<gene>
    <name evidence="3" type="ORF">HMPREF3206_01152</name>
</gene>
<reference evidence="4" key="1">
    <citation type="submission" date="2016-01" db="EMBL/GenBank/DDBJ databases">
        <authorList>
            <person name="Mitreva M."/>
            <person name="Pepin K.H."/>
            <person name="Mihindukulasuriya K.A."/>
            <person name="Fulton R."/>
            <person name="Fronick C."/>
            <person name="O'Laughlin M."/>
            <person name="Miner T."/>
            <person name="Herter B."/>
            <person name="Rosa B.A."/>
            <person name="Cordes M."/>
            <person name="Tomlinson C."/>
            <person name="Wollam A."/>
            <person name="Palsikar V.B."/>
            <person name="Mardis E.R."/>
            <person name="Wilson R.K."/>
        </authorList>
    </citation>
    <scope>NUCLEOTIDE SEQUENCE [LARGE SCALE GENOMIC DNA]</scope>
    <source>
        <strain evidence="4">CMW8396</strain>
    </source>
</reference>
<dbReference type="PANTHER" id="PTHR30160">
    <property type="entry name" value="TETRAACYLDISACCHARIDE 4'-KINASE-RELATED"/>
    <property type="match status" value="1"/>
</dbReference>
<keyword evidence="2" id="KW-0808">Transferase</keyword>
<dbReference type="CDD" id="cd03789">
    <property type="entry name" value="GT9_LPS_heptosyltransferase"/>
    <property type="match status" value="1"/>
</dbReference>
<evidence type="ECO:0008006" key="5">
    <source>
        <dbReference type="Google" id="ProtNLM"/>
    </source>
</evidence>
<dbReference type="PATRIC" id="fig|134605.3.peg.1136"/>
<dbReference type="STRING" id="134605.HMPREF3206_01152"/>
<dbReference type="Gene3D" id="3.40.50.2000">
    <property type="entry name" value="Glycogen Phosphorylase B"/>
    <property type="match status" value="2"/>
</dbReference>
<organism evidence="3 4">
    <name type="scientific">Fusobacterium equinum</name>
    <dbReference type="NCBI Taxonomy" id="134605"/>
    <lineage>
        <taxon>Bacteria</taxon>
        <taxon>Fusobacteriati</taxon>
        <taxon>Fusobacteriota</taxon>
        <taxon>Fusobacteriia</taxon>
        <taxon>Fusobacteriales</taxon>
        <taxon>Fusobacteriaceae</taxon>
        <taxon>Fusobacterium</taxon>
    </lineage>
</organism>
<dbReference type="AlphaFoldDB" id="A0A133NCP2"/>
<keyword evidence="4" id="KW-1185">Reference proteome</keyword>
<dbReference type="GO" id="GO:0005829">
    <property type="term" value="C:cytosol"/>
    <property type="evidence" value="ECO:0007669"/>
    <property type="project" value="TreeGrafter"/>
</dbReference>
<name>A0A133NCP2_9FUSO</name>
<accession>A0A133NCP2</accession>
<dbReference type="Proteomes" id="UP000070617">
    <property type="component" value="Unassembled WGS sequence"/>
</dbReference>
<dbReference type="GO" id="GO:0008713">
    <property type="term" value="F:ADP-heptose-lipopolysaccharide heptosyltransferase activity"/>
    <property type="evidence" value="ECO:0007669"/>
    <property type="project" value="TreeGrafter"/>
</dbReference>
<dbReference type="SUPFAM" id="SSF53756">
    <property type="entry name" value="UDP-Glycosyltransferase/glycogen phosphorylase"/>
    <property type="match status" value="1"/>
</dbReference>
<dbReference type="PANTHER" id="PTHR30160:SF15">
    <property type="entry name" value="GLYCOSYLTRANSFERASE HI_0523-RELATED"/>
    <property type="match status" value="1"/>
</dbReference>
<keyword evidence="1" id="KW-0328">Glycosyltransferase</keyword>
<evidence type="ECO:0000256" key="2">
    <source>
        <dbReference type="ARBA" id="ARBA00022679"/>
    </source>
</evidence>
<dbReference type="Pfam" id="PF01075">
    <property type="entry name" value="Glyco_transf_9"/>
    <property type="match status" value="1"/>
</dbReference>
<proteinExistence type="predicted"/>
<comment type="caution">
    <text evidence="3">The sequence shown here is derived from an EMBL/GenBank/DDBJ whole genome shotgun (WGS) entry which is preliminary data.</text>
</comment>
<dbReference type="InterPro" id="IPR002201">
    <property type="entry name" value="Glyco_trans_9"/>
</dbReference>
<protein>
    <recommendedName>
        <fullName evidence="5">Heptosyltransferase</fullName>
    </recommendedName>
</protein>
<evidence type="ECO:0000256" key="1">
    <source>
        <dbReference type="ARBA" id="ARBA00022676"/>
    </source>
</evidence>
<dbReference type="EMBL" id="LRPX01000056">
    <property type="protein sequence ID" value="KXA14052.1"/>
    <property type="molecule type" value="Genomic_DNA"/>
</dbReference>